<dbReference type="EMBL" id="SRSC01000002">
    <property type="protein sequence ID" value="TGU72260.1"/>
    <property type="molecule type" value="Genomic_DNA"/>
</dbReference>
<name>A0A4S1CGP4_9BACT</name>
<feature type="transmembrane region" description="Helical" evidence="1">
    <location>
        <begin position="173"/>
        <end position="196"/>
    </location>
</feature>
<feature type="transmembrane region" description="Helical" evidence="1">
    <location>
        <begin position="343"/>
        <end position="363"/>
    </location>
</feature>
<sequence>MNHNGILRRLDPCAIAAFVIPLFVYLLTLAPTVTFFDSGEFLTAISSLGTAHSPGYPLFINYAKPFTFLPLGNIAFRVNFATAVSAGLACFGVYLLTIQLLKGEETPWQGRFGALVPRLAGVAAALTFAFTPRLWLQSNHDKPYPLLAFICAIIFYLMLLWRESYLEGRERPAYVYLGAFLCGLGTGAHQIMVLMIPTYAFLIWSADRRVIFRVREFFIAFAFGLLGFGIHLHLVVRALRKPILNWGDSKNLTQFLWNILRKGYPVDKPHRDLDLLWAQMNAFNIPHEFTVVGLVLLLFGLWALMRTKRDLVLGYLIALGSFLLVIVGYFNTPGEMIFLTEEFFTPLYLLSAVFIGVGLITLINEAVQHLPDAPAARLFLPALLFVLPLAVCLLNYRENDQHKNYIAFDYASNTLRSLPQDAVLFTWGDSGAFPLWYLQGVERMREDVDLPHTPHLVFDWYLDSMPRLFKNSRLYELPMDQRTSDGTLMIAVGEQYGKRPVYVDFSTKYSIEFKDFVVHQRGILFALQAAGTPAAPPDLDVWPLFSLRGVLGDRDMFFRDLDTGKAILIYAASLMESGETRLRMGQREAGARDLEVAASIAPEIRPRVAALLSANGVAQ</sequence>
<dbReference type="RefSeq" id="WP_135869746.1">
    <property type="nucleotide sequence ID" value="NZ_SRSC01000002.1"/>
</dbReference>
<feature type="transmembrane region" description="Helical" evidence="1">
    <location>
        <begin position="312"/>
        <end position="331"/>
    </location>
</feature>
<feature type="transmembrane region" description="Helical" evidence="1">
    <location>
        <begin position="217"/>
        <end position="236"/>
    </location>
</feature>
<feature type="transmembrane region" description="Helical" evidence="1">
    <location>
        <begin position="41"/>
        <end position="62"/>
    </location>
</feature>
<evidence type="ECO:0000313" key="2">
    <source>
        <dbReference type="EMBL" id="TGU72260.1"/>
    </source>
</evidence>
<evidence type="ECO:0000256" key="1">
    <source>
        <dbReference type="SAM" id="Phobius"/>
    </source>
</evidence>
<keyword evidence="1" id="KW-1133">Transmembrane helix</keyword>
<dbReference type="InterPro" id="IPR021280">
    <property type="entry name" value="TMEM260-like"/>
</dbReference>
<gene>
    <name evidence="2" type="ORF">E4633_08075</name>
</gene>
<protein>
    <submittedName>
        <fullName evidence="2">DUF2723 domain-containing protein</fullName>
    </submittedName>
</protein>
<dbReference type="Proteomes" id="UP000306416">
    <property type="component" value="Unassembled WGS sequence"/>
</dbReference>
<dbReference type="AlphaFoldDB" id="A0A4S1CGP4"/>
<feature type="transmembrane region" description="Helical" evidence="1">
    <location>
        <begin position="375"/>
        <end position="396"/>
    </location>
</feature>
<keyword evidence="1" id="KW-0472">Membrane</keyword>
<dbReference type="PANTHER" id="PTHR16214">
    <property type="entry name" value="TRANSMEMBRANE PROTEIN 260"/>
    <property type="match status" value="1"/>
</dbReference>
<keyword evidence="1" id="KW-0812">Transmembrane</keyword>
<proteinExistence type="predicted"/>
<dbReference type="Pfam" id="PF11028">
    <property type="entry name" value="TMEM260-like"/>
    <property type="match status" value="1"/>
</dbReference>
<feature type="transmembrane region" description="Helical" evidence="1">
    <location>
        <begin position="12"/>
        <end position="35"/>
    </location>
</feature>
<accession>A0A4S1CGP4</accession>
<organism evidence="2 3">
    <name type="scientific">Geomonas terrae</name>
    <dbReference type="NCBI Taxonomy" id="2562681"/>
    <lineage>
        <taxon>Bacteria</taxon>
        <taxon>Pseudomonadati</taxon>
        <taxon>Thermodesulfobacteriota</taxon>
        <taxon>Desulfuromonadia</taxon>
        <taxon>Geobacterales</taxon>
        <taxon>Geobacteraceae</taxon>
        <taxon>Geomonas</taxon>
    </lineage>
</organism>
<dbReference type="PANTHER" id="PTHR16214:SF3">
    <property type="entry name" value="TRANSMEMBRANE PROTEIN 260"/>
    <property type="match status" value="1"/>
</dbReference>
<feature type="transmembrane region" description="Helical" evidence="1">
    <location>
        <begin position="143"/>
        <end position="161"/>
    </location>
</feature>
<evidence type="ECO:0000313" key="3">
    <source>
        <dbReference type="Proteomes" id="UP000306416"/>
    </source>
</evidence>
<feature type="transmembrane region" description="Helical" evidence="1">
    <location>
        <begin position="74"/>
        <end position="95"/>
    </location>
</feature>
<reference evidence="2 3" key="1">
    <citation type="submission" date="2019-04" db="EMBL/GenBank/DDBJ databases">
        <title>Geobacter oryzae sp. nov., ferric-reducing bacteria isolated from paddy soil.</title>
        <authorList>
            <person name="Xu Z."/>
            <person name="Masuda Y."/>
            <person name="Itoh H."/>
            <person name="Senoo K."/>
        </authorList>
    </citation>
    <scope>NUCLEOTIDE SEQUENCE [LARGE SCALE GENOMIC DNA]</scope>
    <source>
        <strain evidence="2 3">Red111</strain>
    </source>
</reference>
<feature type="transmembrane region" description="Helical" evidence="1">
    <location>
        <begin position="115"/>
        <end position="136"/>
    </location>
</feature>
<keyword evidence="3" id="KW-1185">Reference proteome</keyword>
<dbReference type="InterPro" id="IPR052724">
    <property type="entry name" value="GT117_domain-containing"/>
</dbReference>
<feature type="transmembrane region" description="Helical" evidence="1">
    <location>
        <begin position="285"/>
        <end position="305"/>
    </location>
</feature>
<comment type="caution">
    <text evidence="2">The sequence shown here is derived from an EMBL/GenBank/DDBJ whole genome shotgun (WGS) entry which is preliminary data.</text>
</comment>